<keyword evidence="2" id="KW-0472">Membrane</keyword>
<reference evidence="4" key="1">
    <citation type="journal article" date="2019" name="Int. J. Syst. Evol. Microbiol.">
        <title>The Global Catalogue of Microorganisms (GCM) 10K type strain sequencing project: providing services to taxonomists for standard genome sequencing and annotation.</title>
        <authorList>
            <consortium name="The Broad Institute Genomics Platform"/>
            <consortium name="The Broad Institute Genome Sequencing Center for Infectious Disease"/>
            <person name="Wu L."/>
            <person name="Ma J."/>
        </authorList>
    </citation>
    <scope>NUCLEOTIDE SEQUENCE [LARGE SCALE GENOMIC DNA]</scope>
    <source>
        <strain evidence="4">JCM 16373</strain>
    </source>
</reference>
<proteinExistence type="predicted"/>
<dbReference type="Proteomes" id="UP001501447">
    <property type="component" value="Unassembled WGS sequence"/>
</dbReference>
<gene>
    <name evidence="3" type="ORF">GCM10009863_26020</name>
</gene>
<feature type="transmembrane region" description="Helical" evidence="2">
    <location>
        <begin position="110"/>
        <end position="128"/>
    </location>
</feature>
<evidence type="ECO:0000313" key="4">
    <source>
        <dbReference type="Proteomes" id="UP001501447"/>
    </source>
</evidence>
<dbReference type="RefSeq" id="WP_344565395.1">
    <property type="nucleotide sequence ID" value="NZ_BAAARJ010000007.1"/>
</dbReference>
<feature type="region of interest" description="Disordered" evidence="1">
    <location>
        <begin position="1"/>
        <end position="28"/>
    </location>
</feature>
<evidence type="ECO:0000256" key="1">
    <source>
        <dbReference type="SAM" id="MobiDB-lite"/>
    </source>
</evidence>
<evidence type="ECO:0000313" key="3">
    <source>
        <dbReference type="EMBL" id="GAA2611212.1"/>
    </source>
</evidence>
<evidence type="ECO:0000256" key="2">
    <source>
        <dbReference type="SAM" id="Phobius"/>
    </source>
</evidence>
<sequence>MDASDSTATPGALRALDGDDDSNERLPHRRTPSQWAGLALLAVAVLVFGAFVLVFGPLLAISCTDSDCLGGVRGPLLFGEALLAVAWYGVPLTTLGTLVAMFGMRRGARAGGIGLCALLLLLLLEQFLGQFTG</sequence>
<name>A0ABP6CAW2_9ACTN</name>
<feature type="transmembrane region" description="Helical" evidence="2">
    <location>
        <begin position="81"/>
        <end position="103"/>
    </location>
</feature>
<accession>A0ABP6CAW2</accession>
<protein>
    <recommendedName>
        <fullName evidence="5">Integral membrane protein</fullName>
    </recommendedName>
</protein>
<dbReference type="EMBL" id="BAAARJ010000007">
    <property type="protein sequence ID" value="GAA2611212.1"/>
    <property type="molecule type" value="Genomic_DNA"/>
</dbReference>
<feature type="transmembrane region" description="Helical" evidence="2">
    <location>
        <begin position="35"/>
        <end position="61"/>
    </location>
</feature>
<keyword evidence="4" id="KW-1185">Reference proteome</keyword>
<keyword evidence="2" id="KW-0812">Transmembrane</keyword>
<comment type="caution">
    <text evidence="3">The sequence shown here is derived from an EMBL/GenBank/DDBJ whole genome shotgun (WGS) entry which is preliminary data.</text>
</comment>
<keyword evidence="2" id="KW-1133">Transmembrane helix</keyword>
<evidence type="ECO:0008006" key="5">
    <source>
        <dbReference type="Google" id="ProtNLM"/>
    </source>
</evidence>
<organism evidence="3 4">
    <name type="scientific">Streptomyces axinellae</name>
    <dbReference type="NCBI Taxonomy" id="552788"/>
    <lineage>
        <taxon>Bacteria</taxon>
        <taxon>Bacillati</taxon>
        <taxon>Actinomycetota</taxon>
        <taxon>Actinomycetes</taxon>
        <taxon>Kitasatosporales</taxon>
        <taxon>Streptomycetaceae</taxon>
        <taxon>Streptomyces</taxon>
    </lineage>
</organism>